<evidence type="ECO:0000313" key="2">
    <source>
        <dbReference type="Proteomes" id="UP000790377"/>
    </source>
</evidence>
<organism evidence="1 2">
    <name type="scientific">Hygrophoropsis aurantiaca</name>
    <dbReference type="NCBI Taxonomy" id="72124"/>
    <lineage>
        <taxon>Eukaryota</taxon>
        <taxon>Fungi</taxon>
        <taxon>Dikarya</taxon>
        <taxon>Basidiomycota</taxon>
        <taxon>Agaricomycotina</taxon>
        <taxon>Agaricomycetes</taxon>
        <taxon>Agaricomycetidae</taxon>
        <taxon>Boletales</taxon>
        <taxon>Coniophorineae</taxon>
        <taxon>Hygrophoropsidaceae</taxon>
        <taxon>Hygrophoropsis</taxon>
    </lineage>
</organism>
<comment type="caution">
    <text evidence="1">The sequence shown here is derived from an EMBL/GenBank/DDBJ whole genome shotgun (WGS) entry which is preliminary data.</text>
</comment>
<accession>A0ACB8A4S3</accession>
<name>A0ACB8A4S3_9AGAM</name>
<evidence type="ECO:0000313" key="1">
    <source>
        <dbReference type="EMBL" id="KAH7908074.1"/>
    </source>
</evidence>
<proteinExistence type="predicted"/>
<reference evidence="1" key="1">
    <citation type="journal article" date="2021" name="New Phytol.">
        <title>Evolutionary innovations through gain and loss of genes in the ectomycorrhizal Boletales.</title>
        <authorList>
            <person name="Wu G."/>
            <person name="Miyauchi S."/>
            <person name="Morin E."/>
            <person name="Kuo A."/>
            <person name="Drula E."/>
            <person name="Varga T."/>
            <person name="Kohler A."/>
            <person name="Feng B."/>
            <person name="Cao Y."/>
            <person name="Lipzen A."/>
            <person name="Daum C."/>
            <person name="Hundley H."/>
            <person name="Pangilinan J."/>
            <person name="Johnson J."/>
            <person name="Barry K."/>
            <person name="LaButti K."/>
            <person name="Ng V."/>
            <person name="Ahrendt S."/>
            <person name="Min B."/>
            <person name="Choi I.G."/>
            <person name="Park H."/>
            <person name="Plett J.M."/>
            <person name="Magnuson J."/>
            <person name="Spatafora J.W."/>
            <person name="Nagy L.G."/>
            <person name="Henrissat B."/>
            <person name="Grigoriev I.V."/>
            <person name="Yang Z.L."/>
            <person name="Xu J."/>
            <person name="Martin F.M."/>
        </authorList>
    </citation>
    <scope>NUCLEOTIDE SEQUENCE</scope>
    <source>
        <strain evidence="1">ATCC 28755</strain>
    </source>
</reference>
<dbReference type="EMBL" id="MU267849">
    <property type="protein sequence ID" value="KAH7908074.1"/>
    <property type="molecule type" value="Genomic_DNA"/>
</dbReference>
<sequence>MPPSNYEFQCMAPIKPGDNPTRLDLPPSKRGRTKSTLTVNRQFSRQEKPKQVPFRDPLAVAPEAGTSTVDIQNPEGIASDRESGADFEISPLRTHKIRDTGGEYSWWESKGKTTISNPPTGLDNELEEGHIFVHWARNVEKCQLWVIDENKSWTRVAEGHGVRGPGGLQLHLVITEGRQPSLVQGATWEKQYKRRPTPVLV</sequence>
<dbReference type="Proteomes" id="UP000790377">
    <property type="component" value="Unassembled WGS sequence"/>
</dbReference>
<keyword evidence="2" id="KW-1185">Reference proteome</keyword>
<gene>
    <name evidence="1" type="ORF">BJ138DRAFT_1182013</name>
</gene>
<protein>
    <submittedName>
        <fullName evidence="1">Uncharacterized protein</fullName>
    </submittedName>
</protein>